<dbReference type="AlphaFoldDB" id="A2Q3X1"/>
<feature type="region of interest" description="Disordered" evidence="1">
    <location>
        <begin position="1"/>
        <end position="46"/>
    </location>
</feature>
<feature type="compositionally biased region" description="Polar residues" evidence="1">
    <location>
        <begin position="7"/>
        <end position="33"/>
    </location>
</feature>
<protein>
    <submittedName>
        <fullName evidence="2">Uncharacterized protein</fullName>
    </submittedName>
</protein>
<evidence type="ECO:0000313" key="2">
    <source>
        <dbReference type="EMBL" id="ABN08321.1"/>
    </source>
</evidence>
<dbReference type="EMBL" id="AC155890">
    <property type="protein sequence ID" value="ABN08321.1"/>
    <property type="molecule type" value="Genomic_DNA"/>
</dbReference>
<accession>A2Q3X1</accession>
<organism evidence="2">
    <name type="scientific">Medicago truncatula</name>
    <name type="common">Barrel medic</name>
    <name type="synonym">Medicago tribuloides</name>
    <dbReference type="NCBI Taxonomy" id="3880"/>
    <lineage>
        <taxon>Eukaryota</taxon>
        <taxon>Viridiplantae</taxon>
        <taxon>Streptophyta</taxon>
        <taxon>Embryophyta</taxon>
        <taxon>Tracheophyta</taxon>
        <taxon>Spermatophyta</taxon>
        <taxon>Magnoliopsida</taxon>
        <taxon>eudicotyledons</taxon>
        <taxon>Gunneridae</taxon>
        <taxon>Pentapetalae</taxon>
        <taxon>rosids</taxon>
        <taxon>fabids</taxon>
        <taxon>Fabales</taxon>
        <taxon>Fabaceae</taxon>
        <taxon>Papilionoideae</taxon>
        <taxon>50 kb inversion clade</taxon>
        <taxon>NPAAA clade</taxon>
        <taxon>Hologalegina</taxon>
        <taxon>IRL clade</taxon>
        <taxon>Trifolieae</taxon>
        <taxon>Medicago</taxon>
    </lineage>
</organism>
<reference evidence="2" key="1">
    <citation type="submission" date="2005-05" db="EMBL/GenBank/DDBJ databases">
        <authorList>
            <person name="Town C.D."/>
        </authorList>
    </citation>
    <scope>NUCLEOTIDE SEQUENCE</scope>
</reference>
<gene>
    <name evidence="2" type="ORF">MtrDRAFT_AC155890g19v2</name>
</gene>
<proteinExistence type="predicted"/>
<sequence length="73" mass="8209">MPEKNLKTTQKPEGSCCTNKYNSATPSKQQNPDNIIDSKSPKSADSWHYRTCQHHKTLLNQNRTAGKPAKTHS</sequence>
<evidence type="ECO:0000256" key="1">
    <source>
        <dbReference type="SAM" id="MobiDB-lite"/>
    </source>
</evidence>
<reference evidence="2" key="2">
    <citation type="submission" date="2007-03" db="EMBL/GenBank/DDBJ databases">
        <authorList>
            <consortium name="The International Medicago Genome Annotation Group"/>
        </authorList>
    </citation>
    <scope>NUCLEOTIDE SEQUENCE</scope>
</reference>
<name>A2Q3X1_MEDTR</name>